<evidence type="ECO:0000256" key="1">
    <source>
        <dbReference type="ARBA" id="ARBA00022737"/>
    </source>
</evidence>
<evidence type="ECO:0000256" key="3">
    <source>
        <dbReference type="PROSITE-ProRule" id="PRU00023"/>
    </source>
</evidence>
<evidence type="ECO:0000313" key="6">
    <source>
        <dbReference type="Proteomes" id="UP000019335"/>
    </source>
</evidence>
<dbReference type="OrthoDB" id="191399at2759"/>
<feature type="repeat" description="ANK" evidence="3">
    <location>
        <begin position="233"/>
        <end position="266"/>
    </location>
</feature>
<sequence>MYARCGTKKGVVALNADYQHFGAEWVMIPSRAPFTGGKCPDIHADGPANSAAFDGDIDTLKSLLKAHGRRSVAFAPRGPYSWNALMVASFAGQVDTVRFLIDEAGFCVEERDTCLRTPIHLATKSGSICVVRLLLERGADPDHMDEAQRTALIYAAAAYNVPLLSCLLDGNADPDVTDQSLRSCLHYLSEGGYSHCGGGRGGMCGRVGHELAVEKGVKRLLLYGAQVDIGDHAGHTPLHLAAASSKVNVVSLLLGLGGANPSVEDKEGMTPLSLAKNKMVEEMLEAAPYQAYQLEKMRCLVGLMGTENKEDGHYGKLGRVLTDDAHARESEDRATTAPSLIYTNGKIARPAKAVERVRHLISLRRQTLEPPRPMPRVHFHGRGEDGPRRPVHPIPDLPVCVLQLAVQHMNGDLFKELLGFLWSWRLPG</sequence>
<evidence type="ECO:0000256" key="2">
    <source>
        <dbReference type="ARBA" id="ARBA00023043"/>
    </source>
</evidence>
<dbReference type="EMBL" id="AZIL01002512">
    <property type="protein sequence ID" value="EWM21347.1"/>
    <property type="molecule type" value="Genomic_DNA"/>
</dbReference>
<dbReference type="InterPro" id="IPR002110">
    <property type="entry name" value="Ankyrin_rpt"/>
</dbReference>
<dbReference type="Proteomes" id="UP000019335">
    <property type="component" value="Unassembled WGS sequence"/>
</dbReference>
<protein>
    <submittedName>
        <fullName evidence="5">Ankyrin</fullName>
    </submittedName>
</protein>
<name>W7T3E8_9STRA</name>
<keyword evidence="6" id="KW-1185">Reference proteome</keyword>
<dbReference type="PANTHER" id="PTHR24198:SF165">
    <property type="entry name" value="ANKYRIN REPEAT-CONTAINING PROTEIN-RELATED"/>
    <property type="match status" value="1"/>
</dbReference>
<dbReference type="InterPro" id="IPR036770">
    <property type="entry name" value="Ankyrin_rpt-contain_sf"/>
</dbReference>
<dbReference type="PROSITE" id="PS50297">
    <property type="entry name" value="ANK_REP_REGION"/>
    <property type="match status" value="2"/>
</dbReference>
<dbReference type="SUPFAM" id="SSF48403">
    <property type="entry name" value="Ankyrin repeat"/>
    <property type="match status" value="1"/>
</dbReference>
<dbReference type="PANTHER" id="PTHR24198">
    <property type="entry name" value="ANKYRIN REPEAT AND PROTEIN KINASE DOMAIN-CONTAINING PROTEIN"/>
    <property type="match status" value="1"/>
</dbReference>
<feature type="region of interest" description="Disordered" evidence="4">
    <location>
        <begin position="371"/>
        <end position="390"/>
    </location>
</feature>
<proteinExistence type="predicted"/>
<gene>
    <name evidence="5" type="ORF">Naga_100075g14</name>
</gene>
<keyword evidence="1" id="KW-0677">Repeat</keyword>
<accession>W7T3E8</accession>
<dbReference type="PROSITE" id="PS50088">
    <property type="entry name" value="ANK_REPEAT"/>
    <property type="match status" value="2"/>
</dbReference>
<dbReference type="AlphaFoldDB" id="W7T3E8"/>
<dbReference type="Gene3D" id="1.25.40.20">
    <property type="entry name" value="Ankyrin repeat-containing domain"/>
    <property type="match status" value="2"/>
</dbReference>
<keyword evidence="2 3" id="KW-0040">ANK repeat</keyword>
<comment type="caution">
    <text evidence="5">The sequence shown here is derived from an EMBL/GenBank/DDBJ whole genome shotgun (WGS) entry which is preliminary data.</text>
</comment>
<dbReference type="SMART" id="SM00248">
    <property type="entry name" value="ANK"/>
    <property type="match status" value="4"/>
</dbReference>
<dbReference type="Pfam" id="PF12796">
    <property type="entry name" value="Ank_2"/>
    <property type="match status" value="2"/>
</dbReference>
<feature type="repeat" description="ANK" evidence="3">
    <location>
        <begin position="114"/>
        <end position="146"/>
    </location>
</feature>
<organism evidence="5 6">
    <name type="scientific">Nannochloropsis gaditana</name>
    <dbReference type="NCBI Taxonomy" id="72520"/>
    <lineage>
        <taxon>Eukaryota</taxon>
        <taxon>Sar</taxon>
        <taxon>Stramenopiles</taxon>
        <taxon>Ochrophyta</taxon>
        <taxon>Eustigmatophyceae</taxon>
        <taxon>Eustigmatales</taxon>
        <taxon>Monodopsidaceae</taxon>
        <taxon>Nannochloropsis</taxon>
    </lineage>
</organism>
<evidence type="ECO:0000256" key="4">
    <source>
        <dbReference type="SAM" id="MobiDB-lite"/>
    </source>
</evidence>
<evidence type="ECO:0000313" key="5">
    <source>
        <dbReference type="EMBL" id="EWM21347.1"/>
    </source>
</evidence>
<reference evidence="5 6" key="1">
    <citation type="journal article" date="2014" name="Mol. Plant">
        <title>Chromosome Scale Genome Assembly and Transcriptome Profiling of Nannochloropsis gaditana in Nitrogen Depletion.</title>
        <authorList>
            <person name="Corteggiani Carpinelli E."/>
            <person name="Telatin A."/>
            <person name="Vitulo N."/>
            <person name="Forcato C."/>
            <person name="D'Angelo M."/>
            <person name="Schiavon R."/>
            <person name="Vezzi A."/>
            <person name="Giacometti G.M."/>
            <person name="Morosinotto T."/>
            <person name="Valle G."/>
        </authorList>
    </citation>
    <scope>NUCLEOTIDE SEQUENCE [LARGE SCALE GENOMIC DNA]</scope>
    <source>
        <strain evidence="5 6">B-31</strain>
    </source>
</reference>